<dbReference type="PANTHER" id="PTHR34187:SF2">
    <property type="entry name" value="DUF202 DOMAIN-CONTAINING PROTEIN"/>
    <property type="match status" value="1"/>
</dbReference>
<gene>
    <name evidence="8" type="ordered locus">jk0672</name>
</gene>
<dbReference type="KEGG" id="cjk:jk0672"/>
<dbReference type="InterPro" id="IPR052053">
    <property type="entry name" value="IM_YidH-like"/>
</dbReference>
<evidence type="ECO:0000259" key="7">
    <source>
        <dbReference type="Pfam" id="PF02656"/>
    </source>
</evidence>
<evidence type="ECO:0000313" key="8">
    <source>
        <dbReference type="EMBL" id="CAI36834.1"/>
    </source>
</evidence>
<evidence type="ECO:0000256" key="1">
    <source>
        <dbReference type="ARBA" id="ARBA00004651"/>
    </source>
</evidence>
<keyword evidence="9" id="KW-1185">Reference proteome</keyword>
<protein>
    <submittedName>
        <fullName evidence="8">Putative membrane protein</fullName>
    </submittedName>
</protein>
<feature type="transmembrane region" description="Helical" evidence="6">
    <location>
        <begin position="80"/>
        <end position="104"/>
    </location>
</feature>
<dbReference type="Pfam" id="PF02656">
    <property type="entry name" value="DUF202"/>
    <property type="match status" value="1"/>
</dbReference>
<organism evidence="8 9">
    <name type="scientific">Corynebacterium jeikeium (strain K411)</name>
    <dbReference type="NCBI Taxonomy" id="306537"/>
    <lineage>
        <taxon>Bacteria</taxon>
        <taxon>Bacillati</taxon>
        <taxon>Actinomycetota</taxon>
        <taxon>Actinomycetes</taxon>
        <taxon>Mycobacteriales</taxon>
        <taxon>Corynebacteriaceae</taxon>
        <taxon>Corynebacterium</taxon>
    </lineage>
</organism>
<keyword evidence="4 6" id="KW-1133">Transmembrane helix</keyword>
<evidence type="ECO:0000256" key="2">
    <source>
        <dbReference type="ARBA" id="ARBA00022475"/>
    </source>
</evidence>
<dbReference type="PANTHER" id="PTHR34187">
    <property type="entry name" value="FGR18P"/>
    <property type="match status" value="1"/>
</dbReference>
<dbReference type="InterPro" id="IPR003807">
    <property type="entry name" value="DUF202"/>
</dbReference>
<feature type="transmembrane region" description="Helical" evidence="6">
    <location>
        <begin position="51"/>
        <end position="68"/>
    </location>
</feature>
<evidence type="ECO:0000256" key="4">
    <source>
        <dbReference type="ARBA" id="ARBA00022989"/>
    </source>
</evidence>
<comment type="subcellular location">
    <subcellularLocation>
        <location evidence="1">Cell membrane</location>
        <topology evidence="1">Multi-pass membrane protein</topology>
    </subcellularLocation>
</comment>
<dbReference type="EMBL" id="CR931997">
    <property type="protein sequence ID" value="CAI36834.1"/>
    <property type="molecule type" value="Genomic_DNA"/>
</dbReference>
<keyword evidence="2" id="KW-1003">Cell membrane</keyword>
<reference evidence="8 9" key="1">
    <citation type="journal article" date="2005" name="J. Bacteriol.">
        <title>Complete genome sequence and analysis of the multiresistant nosocomial pathogen Corynebacterium jeikeium K411, a lipid-requiring bacterium of the human skin flora.</title>
        <authorList>
            <person name="Tauch A."/>
            <person name="Kaiser O."/>
            <person name="Hain T."/>
            <person name="Goesmann A."/>
            <person name="Weisshaar B."/>
            <person name="Albersmeier A."/>
            <person name="Bekel T."/>
            <person name="Bischoff N."/>
            <person name="Brune I."/>
            <person name="Chakraborty T."/>
            <person name="Kalinowski J."/>
            <person name="Meyer F."/>
            <person name="Rupp O."/>
            <person name="Schneiker S."/>
            <person name="Viehoever P."/>
            <person name="Puehler A."/>
        </authorList>
    </citation>
    <scope>NUCLEOTIDE SEQUENCE [LARGE SCALE GENOMIC DNA]</scope>
    <source>
        <strain evidence="8 9">K411</strain>
    </source>
</reference>
<keyword evidence="3 6" id="KW-0812">Transmembrane</keyword>
<dbReference type="eggNOG" id="COG2149">
    <property type="taxonomic scope" value="Bacteria"/>
</dbReference>
<dbReference type="STRING" id="306537.jk0672"/>
<dbReference type="RefSeq" id="WP_011273295.1">
    <property type="nucleotide sequence ID" value="NC_007164.1"/>
</dbReference>
<sequence>MTTKGSGSAGGGSGADGRLGDEAERSWLARTLLPEGTEPDPRFTLANERTFLAWIRTSLAFLAGGVALEAFRSPNVPEHLWSAAAVLVLIVGMLIGLGAAVRWLRVERAMRTGKALPVPAIVPFLAGVAVVACAVVLGFVIFGDFGMEL</sequence>
<dbReference type="Proteomes" id="UP000000545">
    <property type="component" value="Chromosome"/>
</dbReference>
<feature type="domain" description="DUF202" evidence="7">
    <location>
        <begin position="42"/>
        <end position="109"/>
    </location>
</feature>
<evidence type="ECO:0000256" key="6">
    <source>
        <dbReference type="SAM" id="Phobius"/>
    </source>
</evidence>
<dbReference type="GO" id="GO:0005886">
    <property type="term" value="C:plasma membrane"/>
    <property type="evidence" value="ECO:0007669"/>
    <property type="project" value="UniProtKB-SubCell"/>
</dbReference>
<name>Q4JWH3_CORJK</name>
<proteinExistence type="predicted"/>
<dbReference type="PATRIC" id="fig|306537.10.peg.684"/>
<dbReference type="OrthoDB" id="582337at2"/>
<dbReference type="AlphaFoldDB" id="Q4JWH3"/>
<evidence type="ECO:0000256" key="5">
    <source>
        <dbReference type="ARBA" id="ARBA00023136"/>
    </source>
</evidence>
<feature type="transmembrane region" description="Helical" evidence="6">
    <location>
        <begin position="116"/>
        <end position="142"/>
    </location>
</feature>
<dbReference type="HOGENOM" id="CLU_053359_4_0_11"/>
<accession>Q4JWH3</accession>
<keyword evidence="5 6" id="KW-0472">Membrane</keyword>
<evidence type="ECO:0000256" key="3">
    <source>
        <dbReference type="ARBA" id="ARBA00022692"/>
    </source>
</evidence>
<evidence type="ECO:0000313" key="9">
    <source>
        <dbReference type="Proteomes" id="UP000000545"/>
    </source>
</evidence>